<protein>
    <recommendedName>
        <fullName evidence="2">mRNA stability protein</fullName>
    </recommendedName>
</protein>
<dbReference type="PANTHER" id="PTHR10358">
    <property type="entry name" value="ENDOSULFINE"/>
    <property type="match status" value="1"/>
</dbReference>
<dbReference type="Proteomes" id="UP000606974">
    <property type="component" value="Unassembled WGS sequence"/>
</dbReference>
<feature type="compositionally biased region" description="Acidic residues" evidence="3">
    <location>
        <begin position="157"/>
        <end position="170"/>
    </location>
</feature>
<dbReference type="EMBL" id="JAACFV010000056">
    <property type="protein sequence ID" value="KAF7508304.1"/>
    <property type="molecule type" value="Genomic_DNA"/>
</dbReference>
<dbReference type="AlphaFoldDB" id="A0A8H7AHN9"/>
<feature type="compositionally biased region" description="Gly residues" evidence="3">
    <location>
        <begin position="128"/>
        <end position="137"/>
    </location>
</feature>
<evidence type="ECO:0000256" key="2">
    <source>
        <dbReference type="RuleBase" id="RU363120"/>
    </source>
</evidence>
<accession>A0A8H7AHN9</accession>
<feature type="compositionally biased region" description="Low complexity" evidence="3">
    <location>
        <begin position="79"/>
        <end position="97"/>
    </location>
</feature>
<organism evidence="4 5">
    <name type="scientific">Endocarpon pusillum</name>
    <dbReference type="NCBI Taxonomy" id="364733"/>
    <lineage>
        <taxon>Eukaryota</taxon>
        <taxon>Fungi</taxon>
        <taxon>Dikarya</taxon>
        <taxon>Ascomycota</taxon>
        <taxon>Pezizomycotina</taxon>
        <taxon>Eurotiomycetes</taxon>
        <taxon>Chaetothyriomycetidae</taxon>
        <taxon>Verrucariales</taxon>
        <taxon>Verrucariaceae</taxon>
        <taxon>Endocarpon</taxon>
    </lineage>
</organism>
<keyword evidence="5" id="KW-1185">Reference proteome</keyword>
<comment type="similarity">
    <text evidence="1 2">Belongs to the endosulfine family.</text>
</comment>
<sequence length="197" mass="20845">MNPHQKNKVDISSLSADEQRLFRLYGKLPNKKDLLQNKLKERKYFDSGDYALSKAGKASDTGVTTIGTEHPQAENIPHLSASSPPNSANSLNSPSSATIPHTGSMSGGDRDTFSWPGAAGHRRSIQGMQGGTVGILGGQSRSPVKESSYLARTASVDEVDGEEETGDQDGGEGNSKVALVGMSISPPVVKEGLPIRR</sequence>
<evidence type="ECO:0000313" key="4">
    <source>
        <dbReference type="EMBL" id="KAF7508304.1"/>
    </source>
</evidence>
<evidence type="ECO:0000313" key="5">
    <source>
        <dbReference type="Proteomes" id="UP000606974"/>
    </source>
</evidence>
<proteinExistence type="inferred from homology"/>
<gene>
    <name evidence="4" type="ORF">GJ744_009449</name>
</gene>
<dbReference type="GO" id="GO:0005737">
    <property type="term" value="C:cytoplasm"/>
    <property type="evidence" value="ECO:0007669"/>
    <property type="project" value="TreeGrafter"/>
</dbReference>
<comment type="function">
    <text evidence="2">Plays an essential role in initiation of the G0 program by preventing the degradation of specific nutrient-regulated mRNAs via the 5'-3' mRNA decay pathway.</text>
</comment>
<dbReference type="GO" id="GO:0004864">
    <property type="term" value="F:protein phosphatase inhibitor activity"/>
    <property type="evidence" value="ECO:0007669"/>
    <property type="project" value="TreeGrafter"/>
</dbReference>
<evidence type="ECO:0000256" key="1">
    <source>
        <dbReference type="ARBA" id="ARBA00010520"/>
    </source>
</evidence>
<dbReference type="OrthoDB" id="5949865at2759"/>
<dbReference type="Pfam" id="PF04667">
    <property type="entry name" value="Endosulfine"/>
    <property type="match status" value="1"/>
</dbReference>
<reference evidence="4" key="1">
    <citation type="submission" date="2020-02" db="EMBL/GenBank/DDBJ databases">
        <authorList>
            <person name="Palmer J.M."/>
        </authorList>
    </citation>
    <scope>NUCLEOTIDE SEQUENCE</scope>
    <source>
        <strain evidence="4">EPUS1.4</strain>
        <tissue evidence="4">Thallus</tissue>
    </source>
</reference>
<comment type="caution">
    <text evidence="4">The sequence shown here is derived from an EMBL/GenBank/DDBJ whole genome shotgun (WGS) entry which is preliminary data.</text>
</comment>
<evidence type="ECO:0000256" key="3">
    <source>
        <dbReference type="SAM" id="MobiDB-lite"/>
    </source>
</evidence>
<dbReference type="InterPro" id="IPR006760">
    <property type="entry name" value="Endosulphine"/>
</dbReference>
<name>A0A8H7AHN9_9EURO</name>
<feature type="region of interest" description="Disordered" evidence="3">
    <location>
        <begin position="50"/>
        <end position="183"/>
    </location>
</feature>
<dbReference type="PANTHER" id="PTHR10358:SF6">
    <property type="entry name" value="ENDOSULFINE, ISOFORM A"/>
    <property type="match status" value="1"/>
</dbReference>